<dbReference type="STRING" id="452471.Aasi_1643"/>
<evidence type="ECO:0000259" key="1">
    <source>
        <dbReference type="Pfam" id="PF13613"/>
    </source>
</evidence>
<protein>
    <recommendedName>
        <fullName evidence="1">Transposase Helix-turn-helix domain-containing protein</fullName>
    </recommendedName>
</protein>
<dbReference type="AlphaFoldDB" id="C3L3R2"/>
<dbReference type="EMBL" id="CP001102">
    <property type="protein sequence ID" value="ACP20953.1"/>
    <property type="molecule type" value="Genomic_DNA"/>
</dbReference>
<evidence type="ECO:0000313" key="3">
    <source>
        <dbReference type="Proteomes" id="UP000001227"/>
    </source>
</evidence>
<proteinExistence type="predicted"/>
<evidence type="ECO:0000313" key="2">
    <source>
        <dbReference type="EMBL" id="ACP20953.1"/>
    </source>
</evidence>
<gene>
    <name evidence="2" type="ordered locus">Aasi_1643</name>
</gene>
<sequence>MENSHLKTLKPEEFRRLTGVKAETFAKMLAIIQKAIQTKKAKVGRPNKLSCEQMFLMTLEYLREYRTYSIFQKVME</sequence>
<name>C3L3R2_AMOA5</name>
<organism evidence="2 3">
    <name type="scientific">Amoebophilus asiaticus (strain 5a2)</name>
    <dbReference type="NCBI Taxonomy" id="452471"/>
    <lineage>
        <taxon>Bacteria</taxon>
        <taxon>Pseudomonadati</taxon>
        <taxon>Bacteroidota</taxon>
        <taxon>Cytophagia</taxon>
        <taxon>Cytophagales</taxon>
        <taxon>Amoebophilaceae</taxon>
        <taxon>Candidatus Amoebophilus</taxon>
    </lineage>
</organism>
<accession>C3L3R2</accession>
<keyword evidence="3" id="KW-1185">Reference proteome</keyword>
<dbReference type="Pfam" id="PF13613">
    <property type="entry name" value="HTH_Tnp_4"/>
    <property type="match status" value="1"/>
</dbReference>
<reference evidence="2 3" key="1">
    <citation type="journal article" date="2010" name="J. Bacteriol.">
        <title>The genome of the amoeba symbiont 'Candidatus Amoebophilus asiaticus' reveals common mechanisms for host cell interaction among amoeba-associated bacteria.</title>
        <authorList>
            <person name="Schmitz-Esser S."/>
            <person name="Tischler P."/>
            <person name="Arnold R."/>
            <person name="Montanaro J."/>
            <person name="Wagner M."/>
            <person name="Rattei T."/>
            <person name="Horn M."/>
        </authorList>
    </citation>
    <scope>NUCLEOTIDE SEQUENCE [LARGE SCALE GENOMIC DNA]</scope>
    <source>
        <strain evidence="2 3">5a2</strain>
    </source>
</reference>
<feature type="domain" description="Transposase Helix-turn-helix" evidence="1">
    <location>
        <begin position="47"/>
        <end position="69"/>
    </location>
</feature>
<dbReference type="KEGG" id="aas:Aasi_1643"/>
<dbReference type="HOGENOM" id="CLU_073820_9_2_10"/>
<dbReference type="Proteomes" id="UP000001227">
    <property type="component" value="Chromosome"/>
</dbReference>
<dbReference type="InterPro" id="IPR027805">
    <property type="entry name" value="Transposase_HTH_dom"/>
</dbReference>